<dbReference type="AlphaFoldDB" id="A0A0D0CG57"/>
<feature type="compositionally biased region" description="Low complexity" evidence="1">
    <location>
        <begin position="15"/>
        <end position="24"/>
    </location>
</feature>
<dbReference type="SMART" id="SM00256">
    <property type="entry name" value="FBOX"/>
    <property type="match status" value="1"/>
</dbReference>
<feature type="domain" description="F-box" evidence="2">
    <location>
        <begin position="46"/>
        <end position="95"/>
    </location>
</feature>
<accession>A0A0D0CG57</accession>
<organism evidence="3 4">
    <name type="scientific">Collybiopsis luxurians FD-317 M1</name>
    <dbReference type="NCBI Taxonomy" id="944289"/>
    <lineage>
        <taxon>Eukaryota</taxon>
        <taxon>Fungi</taxon>
        <taxon>Dikarya</taxon>
        <taxon>Basidiomycota</taxon>
        <taxon>Agaricomycotina</taxon>
        <taxon>Agaricomycetes</taxon>
        <taxon>Agaricomycetidae</taxon>
        <taxon>Agaricales</taxon>
        <taxon>Marasmiineae</taxon>
        <taxon>Omphalotaceae</taxon>
        <taxon>Collybiopsis</taxon>
        <taxon>Collybiopsis luxurians</taxon>
    </lineage>
</organism>
<sequence>MDPEALRPRKRSRKISSTSTTTASRNKRLRMPEHFRKVRGKFALLERLTWDIPLDVVFEIFCYLDPSDLLRLARTSKNLRNILMSKTSITVWRSSRENLPGLPPPPKDKNEPQYAQLLFENYCHVCEDTKDDCETIFWSLRMRVCDACVATAREALPLWSSEFKFQQPRRYRHREDILPTELISLPGHRIGYISSSRLASQLKKEYESLETKKERKEWILRKETEHQDLRRHSNLCKAWIKNMERARLDDILSQLEKIGWRDEAQKIVDGHHPERSPFLHHQLVKRPERLTDYAWNTMKPQLVNLLSQHKKSRLAIEKEEIVTSRYRSFERQYVRTLGGMDHRNPIPSIGDILTSPPVEDTIWETPIEDSITDEAIQKHITENLQDFIDTWRFEKIQELIEILRASGFASPPESDLHLAATVFECTECHRGMHYPRMFYHNCCLQIQSSNKLLDKRMQTFKNYAHPRIRGRWTPTKLIYSQAKSQTFRTVLESCSLDPSTATVQDLFSAHPLIECTTCEMNHGRYFMRWPRLLSHRTNHTFSINSFGAKTATILADEKEQNEQHILAEKVSCAHCNVRLVLSKLDHHLKRVHTIDTDKEGLKALLGHCYFDPRCSIQSMKRKFIFRVRPRRSG</sequence>
<dbReference type="CDD" id="cd09917">
    <property type="entry name" value="F-box_SF"/>
    <property type="match status" value="1"/>
</dbReference>
<dbReference type="InterPro" id="IPR036047">
    <property type="entry name" value="F-box-like_dom_sf"/>
</dbReference>
<name>A0A0D0CG57_9AGAR</name>
<dbReference type="PROSITE" id="PS50181">
    <property type="entry name" value="FBOX"/>
    <property type="match status" value="1"/>
</dbReference>
<reference evidence="3 4" key="1">
    <citation type="submission" date="2014-04" db="EMBL/GenBank/DDBJ databases">
        <title>Evolutionary Origins and Diversification of the Mycorrhizal Mutualists.</title>
        <authorList>
            <consortium name="DOE Joint Genome Institute"/>
            <consortium name="Mycorrhizal Genomics Consortium"/>
            <person name="Kohler A."/>
            <person name="Kuo A."/>
            <person name="Nagy L.G."/>
            <person name="Floudas D."/>
            <person name="Copeland A."/>
            <person name="Barry K.W."/>
            <person name="Cichocki N."/>
            <person name="Veneault-Fourrey C."/>
            <person name="LaButti K."/>
            <person name="Lindquist E.A."/>
            <person name="Lipzen A."/>
            <person name="Lundell T."/>
            <person name="Morin E."/>
            <person name="Murat C."/>
            <person name="Riley R."/>
            <person name="Ohm R."/>
            <person name="Sun H."/>
            <person name="Tunlid A."/>
            <person name="Henrissat B."/>
            <person name="Grigoriev I.V."/>
            <person name="Hibbett D.S."/>
            <person name="Martin F."/>
        </authorList>
    </citation>
    <scope>NUCLEOTIDE SEQUENCE [LARGE SCALE GENOMIC DNA]</scope>
    <source>
        <strain evidence="3 4">FD-317 M1</strain>
    </source>
</reference>
<dbReference type="InterPro" id="IPR001810">
    <property type="entry name" value="F-box_dom"/>
</dbReference>
<dbReference type="SUPFAM" id="SSF81383">
    <property type="entry name" value="F-box domain"/>
    <property type="match status" value="1"/>
</dbReference>
<feature type="region of interest" description="Disordered" evidence="1">
    <location>
        <begin position="1"/>
        <end position="29"/>
    </location>
</feature>
<evidence type="ECO:0000259" key="2">
    <source>
        <dbReference type="PROSITE" id="PS50181"/>
    </source>
</evidence>
<evidence type="ECO:0000313" key="4">
    <source>
        <dbReference type="Proteomes" id="UP000053593"/>
    </source>
</evidence>
<protein>
    <recommendedName>
        <fullName evidence="2">F-box domain-containing protein</fullName>
    </recommendedName>
</protein>
<evidence type="ECO:0000313" key="3">
    <source>
        <dbReference type="EMBL" id="KIK57122.1"/>
    </source>
</evidence>
<evidence type="ECO:0000256" key="1">
    <source>
        <dbReference type="SAM" id="MobiDB-lite"/>
    </source>
</evidence>
<proteinExistence type="predicted"/>
<keyword evidence="4" id="KW-1185">Reference proteome</keyword>
<dbReference type="Proteomes" id="UP000053593">
    <property type="component" value="Unassembled WGS sequence"/>
</dbReference>
<dbReference type="Gene3D" id="1.20.1280.50">
    <property type="match status" value="1"/>
</dbReference>
<dbReference type="EMBL" id="KN834793">
    <property type="protein sequence ID" value="KIK57122.1"/>
    <property type="molecule type" value="Genomic_DNA"/>
</dbReference>
<dbReference type="OrthoDB" id="2322499at2759"/>
<gene>
    <name evidence="3" type="ORF">GYMLUDRAFT_229829</name>
</gene>
<dbReference type="Pfam" id="PF00646">
    <property type="entry name" value="F-box"/>
    <property type="match status" value="1"/>
</dbReference>
<dbReference type="HOGENOM" id="CLU_010790_2_2_1"/>